<keyword evidence="1" id="KW-0812">Transmembrane</keyword>
<protein>
    <recommendedName>
        <fullName evidence="4">YcxB-like protein domain-containing protein</fullName>
    </recommendedName>
</protein>
<gene>
    <name evidence="2" type="ORF">LF63_0100190</name>
</gene>
<keyword evidence="1" id="KW-1133">Transmembrane helix</keyword>
<dbReference type="HOGENOM" id="CLU_1601032_0_0_6"/>
<evidence type="ECO:0000313" key="3">
    <source>
        <dbReference type="Proteomes" id="UP000029708"/>
    </source>
</evidence>
<evidence type="ECO:0000313" key="2">
    <source>
        <dbReference type="EMBL" id="KGI79242.1"/>
    </source>
</evidence>
<evidence type="ECO:0000256" key="1">
    <source>
        <dbReference type="SAM" id="Phobius"/>
    </source>
</evidence>
<dbReference type="AlphaFoldDB" id="A0A099D074"/>
<feature type="transmembrane region" description="Helical" evidence="1">
    <location>
        <begin position="30"/>
        <end position="47"/>
    </location>
</feature>
<proteinExistence type="predicted"/>
<dbReference type="Proteomes" id="UP000029708">
    <property type="component" value="Unassembled WGS sequence"/>
</dbReference>
<organism evidence="2 3">
    <name type="scientific">Oleiagrimonas soli</name>
    <dbReference type="NCBI Taxonomy" id="1543381"/>
    <lineage>
        <taxon>Bacteria</taxon>
        <taxon>Pseudomonadati</taxon>
        <taxon>Pseudomonadota</taxon>
        <taxon>Gammaproteobacteria</taxon>
        <taxon>Lysobacterales</taxon>
        <taxon>Rhodanobacteraceae</taxon>
        <taxon>Oleiagrimonas</taxon>
    </lineage>
</organism>
<reference evidence="2 3" key="1">
    <citation type="submission" date="2014-09" db="EMBL/GenBank/DDBJ databases">
        <title>Xanthomonadaceae 3.5X direct submission.</title>
        <authorList>
            <person name="Fang T."/>
            <person name="Wang H."/>
        </authorList>
    </citation>
    <scope>NUCLEOTIDE SEQUENCE [LARGE SCALE GENOMIC DNA]</scope>
    <source>
        <strain evidence="2 3">3.5X</strain>
    </source>
</reference>
<feature type="transmembrane region" description="Helical" evidence="1">
    <location>
        <begin position="53"/>
        <end position="76"/>
    </location>
</feature>
<dbReference type="EMBL" id="JROI01000001">
    <property type="protein sequence ID" value="KGI79242.1"/>
    <property type="molecule type" value="Genomic_DNA"/>
</dbReference>
<accession>A0A099D074</accession>
<sequence length="166" mass="18768">MTPPKTYTLRYRATRGEVWRWYLRAWKRRLWMIHALAAVFLSFMIASDAQGAVSLHAFLNVFAWMLPVVIAIFALVPQALYKPQVRTLDVDAQGWSTRIGRKEGSRPWSQIASVQAWEDNVIIAGRNGNAMIVPARAFDSAAMRKCFLDDATRWHRGTTTPSGSAS</sequence>
<keyword evidence="3" id="KW-1185">Reference proteome</keyword>
<keyword evidence="1" id="KW-0472">Membrane</keyword>
<comment type="caution">
    <text evidence="2">The sequence shown here is derived from an EMBL/GenBank/DDBJ whole genome shotgun (WGS) entry which is preliminary data.</text>
</comment>
<dbReference type="STRING" id="1543381.LF63_0100190"/>
<name>A0A099D074_9GAMM</name>
<evidence type="ECO:0008006" key="4">
    <source>
        <dbReference type="Google" id="ProtNLM"/>
    </source>
</evidence>